<dbReference type="EMBL" id="JBHSKT010000007">
    <property type="protein sequence ID" value="MFC5271430.1"/>
    <property type="molecule type" value="Genomic_DNA"/>
</dbReference>
<gene>
    <name evidence="1" type="ORF">ACFPIB_12465</name>
</gene>
<reference evidence="2" key="1">
    <citation type="journal article" date="2019" name="Int. J. Syst. Evol. Microbiol.">
        <title>The Global Catalogue of Microorganisms (GCM) 10K type strain sequencing project: providing services to taxonomists for standard genome sequencing and annotation.</title>
        <authorList>
            <consortium name="The Broad Institute Genomics Platform"/>
            <consortium name="The Broad Institute Genome Sequencing Center for Infectious Disease"/>
            <person name="Wu L."/>
            <person name="Ma J."/>
        </authorList>
    </citation>
    <scope>NUCLEOTIDE SEQUENCE [LARGE SCALE GENOMIC DNA]</scope>
    <source>
        <strain evidence="2">KACC 12602</strain>
    </source>
</reference>
<dbReference type="RefSeq" id="WP_378017794.1">
    <property type="nucleotide sequence ID" value="NZ_JBHSKT010000007.1"/>
</dbReference>
<evidence type="ECO:0000313" key="1">
    <source>
        <dbReference type="EMBL" id="MFC5271430.1"/>
    </source>
</evidence>
<proteinExistence type="predicted"/>
<evidence type="ECO:0000313" key="2">
    <source>
        <dbReference type="Proteomes" id="UP001596161"/>
    </source>
</evidence>
<protein>
    <submittedName>
        <fullName evidence="1">Uncharacterized protein</fullName>
    </submittedName>
</protein>
<organism evidence="1 2">
    <name type="scientific">Adhaeribacter terreus</name>
    <dbReference type="NCBI Taxonomy" id="529703"/>
    <lineage>
        <taxon>Bacteria</taxon>
        <taxon>Pseudomonadati</taxon>
        <taxon>Bacteroidota</taxon>
        <taxon>Cytophagia</taxon>
        <taxon>Cytophagales</taxon>
        <taxon>Hymenobacteraceae</taxon>
        <taxon>Adhaeribacter</taxon>
    </lineage>
</organism>
<name>A0ABW0EFL6_9BACT</name>
<comment type="caution">
    <text evidence="1">The sequence shown here is derived from an EMBL/GenBank/DDBJ whole genome shotgun (WGS) entry which is preliminary data.</text>
</comment>
<sequence length="90" mass="10405">MLKLLEFSALSSAEKAAYVLEHGQYIHFRIKGWCKIDLYLVKCGPGSTESFYAELWYYYDLKSVGLVRVFETAPPLEPYTENINLRFSGK</sequence>
<dbReference type="Proteomes" id="UP001596161">
    <property type="component" value="Unassembled WGS sequence"/>
</dbReference>
<keyword evidence="2" id="KW-1185">Reference proteome</keyword>
<accession>A0ABW0EFL6</accession>